<organism evidence="1 2">
    <name type="scientific">Endocarpon pusillum</name>
    <dbReference type="NCBI Taxonomy" id="364733"/>
    <lineage>
        <taxon>Eukaryota</taxon>
        <taxon>Fungi</taxon>
        <taxon>Dikarya</taxon>
        <taxon>Ascomycota</taxon>
        <taxon>Pezizomycotina</taxon>
        <taxon>Eurotiomycetes</taxon>
        <taxon>Chaetothyriomycetidae</taxon>
        <taxon>Verrucariales</taxon>
        <taxon>Verrucariaceae</taxon>
        <taxon>Endocarpon</taxon>
    </lineage>
</organism>
<keyword evidence="2" id="KW-1185">Reference proteome</keyword>
<name>A0A8H7DY66_9EURO</name>
<dbReference type="EMBL" id="JAACFV010000168">
    <property type="protein sequence ID" value="KAF7503649.1"/>
    <property type="molecule type" value="Genomic_DNA"/>
</dbReference>
<protein>
    <submittedName>
        <fullName evidence="1">Uncharacterized protein</fullName>
    </submittedName>
</protein>
<evidence type="ECO:0000313" key="2">
    <source>
        <dbReference type="Proteomes" id="UP000606974"/>
    </source>
</evidence>
<proteinExistence type="predicted"/>
<comment type="caution">
    <text evidence="1">The sequence shown here is derived from an EMBL/GenBank/DDBJ whole genome shotgun (WGS) entry which is preliminary data.</text>
</comment>
<dbReference type="AlphaFoldDB" id="A0A8H7DY66"/>
<evidence type="ECO:0000313" key="1">
    <source>
        <dbReference type="EMBL" id="KAF7503649.1"/>
    </source>
</evidence>
<dbReference type="Proteomes" id="UP000606974">
    <property type="component" value="Unassembled WGS sequence"/>
</dbReference>
<dbReference type="OrthoDB" id="21416at2759"/>
<sequence>MFVQRSITECYFSAVCIHYLTFKYFDIDMTEAARRDYLLDGCFAFQDYAITHWSDHLSSVIKEGPQ</sequence>
<reference evidence="1" key="1">
    <citation type="submission" date="2020-02" db="EMBL/GenBank/DDBJ databases">
        <authorList>
            <person name="Palmer J.M."/>
        </authorList>
    </citation>
    <scope>NUCLEOTIDE SEQUENCE</scope>
    <source>
        <strain evidence="1">EPUS1.4</strain>
        <tissue evidence="1">Thallus</tissue>
    </source>
</reference>
<gene>
    <name evidence="1" type="ORF">GJ744_003427</name>
</gene>
<accession>A0A8H7DY66</accession>